<evidence type="ECO:0000256" key="1">
    <source>
        <dbReference type="SAM" id="Phobius"/>
    </source>
</evidence>
<reference evidence="2 3" key="1">
    <citation type="journal article" date="2024" name="Ann. Entomol. Soc. Am.">
        <title>Genomic analyses of the southern and eastern yellowjacket wasps (Hymenoptera: Vespidae) reveal evolutionary signatures of social life.</title>
        <authorList>
            <person name="Catto M.A."/>
            <person name="Caine P.B."/>
            <person name="Orr S.E."/>
            <person name="Hunt B.G."/>
            <person name="Goodisman M.A.D."/>
        </authorList>
    </citation>
    <scope>NUCLEOTIDE SEQUENCE [LARGE SCALE GENOMIC DNA]</scope>
    <source>
        <strain evidence="2">232</strain>
        <tissue evidence="2">Head and thorax</tissue>
    </source>
</reference>
<protein>
    <submittedName>
        <fullName evidence="2">Uncharacterized protein</fullName>
    </submittedName>
</protein>
<keyword evidence="1" id="KW-0812">Transmembrane</keyword>
<keyword evidence="3" id="KW-1185">Reference proteome</keyword>
<dbReference type="AlphaFoldDB" id="A0ABD2BWX6"/>
<dbReference type="Proteomes" id="UP001607303">
    <property type="component" value="Unassembled WGS sequence"/>
</dbReference>
<name>A0ABD2BWX6_VESMC</name>
<feature type="transmembrane region" description="Helical" evidence="1">
    <location>
        <begin position="58"/>
        <end position="89"/>
    </location>
</feature>
<organism evidence="2 3">
    <name type="scientific">Vespula maculifrons</name>
    <name type="common">Eastern yellow jacket</name>
    <name type="synonym">Wasp</name>
    <dbReference type="NCBI Taxonomy" id="7453"/>
    <lineage>
        <taxon>Eukaryota</taxon>
        <taxon>Metazoa</taxon>
        <taxon>Ecdysozoa</taxon>
        <taxon>Arthropoda</taxon>
        <taxon>Hexapoda</taxon>
        <taxon>Insecta</taxon>
        <taxon>Pterygota</taxon>
        <taxon>Neoptera</taxon>
        <taxon>Endopterygota</taxon>
        <taxon>Hymenoptera</taxon>
        <taxon>Apocrita</taxon>
        <taxon>Aculeata</taxon>
        <taxon>Vespoidea</taxon>
        <taxon>Vespidae</taxon>
        <taxon>Vespinae</taxon>
        <taxon>Vespula</taxon>
    </lineage>
</organism>
<accession>A0ABD2BWX6</accession>
<dbReference type="EMBL" id="JAYRBN010000065">
    <property type="protein sequence ID" value="KAL2737282.1"/>
    <property type="molecule type" value="Genomic_DNA"/>
</dbReference>
<evidence type="ECO:0000313" key="3">
    <source>
        <dbReference type="Proteomes" id="UP001607303"/>
    </source>
</evidence>
<sequence length="105" mass="11131">MSLMTAEVALLSAHAQRTSCVVAFRVSAVSHHRSHGRAITLFGYVSVSRAQGEEEEQLIAAVVTAVRAVTAAAAAVVAVVAVVATATFVPAEKRKIWLCSLWRLT</sequence>
<gene>
    <name evidence="2" type="ORF">V1477_012238</name>
</gene>
<keyword evidence="1" id="KW-1133">Transmembrane helix</keyword>
<comment type="caution">
    <text evidence="2">The sequence shown here is derived from an EMBL/GenBank/DDBJ whole genome shotgun (WGS) entry which is preliminary data.</text>
</comment>
<proteinExistence type="predicted"/>
<keyword evidence="1" id="KW-0472">Membrane</keyword>
<evidence type="ECO:0000313" key="2">
    <source>
        <dbReference type="EMBL" id="KAL2737282.1"/>
    </source>
</evidence>